<evidence type="ECO:0000256" key="1">
    <source>
        <dbReference type="ARBA" id="ARBA00010894"/>
    </source>
</evidence>
<name>A0ABT0VJJ0_9LACO</name>
<comment type="caution">
    <text evidence="3">The sequence shown here is derived from an EMBL/GenBank/DDBJ whole genome shotgun (WGS) entry which is preliminary data.</text>
</comment>
<dbReference type="InterPro" id="IPR003425">
    <property type="entry name" value="CCB3/YggT"/>
</dbReference>
<comment type="similarity">
    <text evidence="1">Belongs to the YggT family.</text>
</comment>
<evidence type="ECO:0000313" key="4">
    <source>
        <dbReference type="Proteomes" id="UP001057481"/>
    </source>
</evidence>
<dbReference type="PANTHER" id="PTHR33219">
    <property type="entry name" value="YLMG HOMOLOG PROTEIN 2, CHLOROPLASTIC"/>
    <property type="match status" value="1"/>
</dbReference>
<gene>
    <name evidence="3" type="ORF">KAK10_06650</name>
</gene>
<proteinExistence type="inferred from homology"/>
<sequence>MSIVLLVIAKLIQLYIWLIIANALMSWFPGAGQSSLGRWISKVVDPYLNVFSFIKPIGGVDFSPVVAVLALEAAQLGIQRIFIFLGLV</sequence>
<dbReference type="Proteomes" id="UP001057481">
    <property type="component" value="Unassembled WGS sequence"/>
</dbReference>
<organism evidence="3 4">
    <name type="scientific">Periweissella beninensis</name>
    <dbReference type="NCBI Taxonomy" id="504936"/>
    <lineage>
        <taxon>Bacteria</taxon>
        <taxon>Bacillati</taxon>
        <taxon>Bacillota</taxon>
        <taxon>Bacilli</taxon>
        <taxon>Lactobacillales</taxon>
        <taxon>Lactobacillaceae</taxon>
        <taxon>Periweissella</taxon>
    </lineage>
</organism>
<evidence type="ECO:0000313" key="3">
    <source>
        <dbReference type="EMBL" id="MCM2437584.1"/>
    </source>
</evidence>
<accession>A0ABT0VJJ0</accession>
<keyword evidence="4" id="KW-1185">Reference proteome</keyword>
<protein>
    <submittedName>
        <fullName evidence="3">YggT family protein</fullName>
    </submittedName>
</protein>
<feature type="transmembrane region" description="Helical" evidence="2">
    <location>
        <begin position="12"/>
        <end position="30"/>
    </location>
</feature>
<keyword evidence="2" id="KW-0812">Transmembrane</keyword>
<keyword evidence="2" id="KW-1133">Transmembrane helix</keyword>
<feature type="transmembrane region" description="Helical" evidence="2">
    <location>
        <begin position="50"/>
        <end position="71"/>
    </location>
</feature>
<dbReference type="RefSeq" id="WP_205143624.1">
    <property type="nucleotide sequence ID" value="NZ_JAFBDN010000008.1"/>
</dbReference>
<dbReference type="EMBL" id="JAGMVS010000065">
    <property type="protein sequence ID" value="MCM2437584.1"/>
    <property type="molecule type" value="Genomic_DNA"/>
</dbReference>
<dbReference type="PANTHER" id="PTHR33219:SF14">
    <property type="entry name" value="PROTEIN COFACTOR ASSEMBLY OF COMPLEX C SUBUNIT B CCB3, CHLOROPLASTIC-RELATED"/>
    <property type="match status" value="1"/>
</dbReference>
<dbReference type="Pfam" id="PF02325">
    <property type="entry name" value="CCB3_YggT"/>
    <property type="match status" value="1"/>
</dbReference>
<reference evidence="3" key="1">
    <citation type="submission" date="2021-04" db="EMBL/GenBank/DDBJ databases">
        <title>Taxonomic assessment of Weissella genus.</title>
        <authorList>
            <person name="Fanelli F."/>
            <person name="Chieffi D."/>
            <person name="Dell'Aquila A."/>
            <person name="Gyu-Sung C."/>
            <person name="Franz C.M.A.P."/>
            <person name="Fusco V."/>
        </authorList>
    </citation>
    <scope>NUCLEOTIDE SEQUENCE</scope>
    <source>
        <strain evidence="3">LMG 25373</strain>
    </source>
</reference>
<keyword evidence="2" id="KW-0472">Membrane</keyword>
<evidence type="ECO:0000256" key="2">
    <source>
        <dbReference type="SAM" id="Phobius"/>
    </source>
</evidence>